<dbReference type="AlphaFoldDB" id="A0A6M8UNC7"/>
<evidence type="ECO:0000313" key="2">
    <source>
        <dbReference type="Proteomes" id="UP000505325"/>
    </source>
</evidence>
<keyword evidence="2" id="KW-1185">Reference proteome</keyword>
<dbReference type="EMBL" id="CP054213">
    <property type="protein sequence ID" value="QKJ89320.1"/>
    <property type="molecule type" value="Genomic_DNA"/>
</dbReference>
<reference evidence="1 2" key="1">
    <citation type="submission" date="2020-06" db="EMBL/GenBank/DDBJ databases">
        <title>Genome sequence of Paramixta manurensis strain PD-1.</title>
        <authorList>
            <person name="Lee C.W."/>
            <person name="Kim J."/>
        </authorList>
    </citation>
    <scope>NUCLEOTIDE SEQUENCE [LARGE SCALE GENOMIC DNA]</scope>
    <source>
        <strain evidence="1 2">PD-1</strain>
        <plasmid evidence="2">ppd-1</plasmid>
    </source>
</reference>
<geneLocation type="plasmid" evidence="2">
    <name>ppd-1</name>
</geneLocation>
<accession>A0A6M8UNC7</accession>
<evidence type="ECO:0000313" key="1">
    <source>
        <dbReference type="EMBL" id="QKJ89320.1"/>
    </source>
</evidence>
<dbReference type="RefSeq" id="WP_173636377.1">
    <property type="nucleotide sequence ID" value="NZ_CP054213.1"/>
</dbReference>
<gene>
    <name evidence="1" type="ORF">PMPD1_4422</name>
</gene>
<keyword evidence="1" id="KW-0614">Plasmid</keyword>
<sequence>MNPQNVNVNTATPESPKTWVERLKINGLDPAVSERIDYLGYLSAGSMEENESAELLLGTLLSLADTLRDAVRDWSVPRPLLPLSLVQAWLAARNFVLAQFGETGQAAWNHARNYLQREIHAGYSMWREDIY</sequence>
<name>A0A6M8UNC7_9GAMM</name>
<protein>
    <submittedName>
        <fullName evidence="1">Uncharacterized protein</fullName>
    </submittedName>
</protein>
<dbReference type="Proteomes" id="UP000505325">
    <property type="component" value="Plasmid pPD-1"/>
</dbReference>
<dbReference type="KEGG" id="pmak:PMPD1_4422"/>
<proteinExistence type="predicted"/>
<organism evidence="1 2">
    <name type="scientific">Paramixta manurensis</name>
    <dbReference type="NCBI Taxonomy" id="2740817"/>
    <lineage>
        <taxon>Bacteria</taxon>
        <taxon>Pseudomonadati</taxon>
        <taxon>Pseudomonadota</taxon>
        <taxon>Gammaproteobacteria</taxon>
        <taxon>Enterobacterales</taxon>
        <taxon>Erwiniaceae</taxon>
        <taxon>Paramixta</taxon>
    </lineage>
</organism>